<evidence type="ECO:0000256" key="6">
    <source>
        <dbReference type="PROSITE-ProRule" id="PRU00169"/>
    </source>
</evidence>
<dbReference type="InterPro" id="IPR027417">
    <property type="entry name" value="P-loop_NTPase"/>
</dbReference>
<dbReference type="PROSITE" id="PS00688">
    <property type="entry name" value="SIGMA54_INTERACT_3"/>
    <property type="match status" value="1"/>
</dbReference>
<dbReference type="InterPro" id="IPR025944">
    <property type="entry name" value="Sigma_54_int_dom_CS"/>
</dbReference>
<dbReference type="SMART" id="SM00382">
    <property type="entry name" value="AAA"/>
    <property type="match status" value="1"/>
</dbReference>
<dbReference type="CDD" id="cd00009">
    <property type="entry name" value="AAA"/>
    <property type="match status" value="1"/>
</dbReference>
<dbReference type="EMBL" id="CP000471">
    <property type="protein sequence ID" value="ABK42827.1"/>
    <property type="molecule type" value="Genomic_DNA"/>
</dbReference>
<dbReference type="InterPro" id="IPR003593">
    <property type="entry name" value="AAA+_ATPase"/>
</dbReference>
<evidence type="ECO:0000256" key="3">
    <source>
        <dbReference type="ARBA" id="ARBA00023015"/>
    </source>
</evidence>
<name>A0L4D4_MAGMM</name>
<dbReference type="Pfam" id="PF00158">
    <property type="entry name" value="Sigma54_activat"/>
    <property type="match status" value="1"/>
</dbReference>
<dbReference type="SUPFAM" id="SSF52540">
    <property type="entry name" value="P-loop containing nucleoside triphosphate hydrolases"/>
    <property type="match status" value="1"/>
</dbReference>
<dbReference type="eggNOG" id="COG2204">
    <property type="taxonomic scope" value="Bacteria"/>
</dbReference>
<gene>
    <name evidence="9" type="ordered locus">Mmc1_0300</name>
</gene>
<dbReference type="Proteomes" id="UP000002586">
    <property type="component" value="Chromosome"/>
</dbReference>
<comment type="caution">
    <text evidence="6">Lacks conserved residue(s) required for the propagation of feature annotation.</text>
</comment>
<keyword evidence="2" id="KW-0067">ATP-binding</keyword>
<dbReference type="InterPro" id="IPR011006">
    <property type="entry name" value="CheY-like_superfamily"/>
</dbReference>
<dbReference type="PANTHER" id="PTHR32071:SF21">
    <property type="entry name" value="TRANSCRIPTIONAL REGULATORY PROTEIN FLGR"/>
    <property type="match status" value="1"/>
</dbReference>
<evidence type="ECO:0000256" key="4">
    <source>
        <dbReference type="ARBA" id="ARBA00023125"/>
    </source>
</evidence>
<evidence type="ECO:0000259" key="7">
    <source>
        <dbReference type="PROSITE" id="PS50045"/>
    </source>
</evidence>
<evidence type="ECO:0000313" key="10">
    <source>
        <dbReference type="Proteomes" id="UP000002586"/>
    </source>
</evidence>
<organism evidence="9 10">
    <name type="scientific">Magnetococcus marinus (strain ATCC BAA-1437 / JCM 17883 / MC-1)</name>
    <dbReference type="NCBI Taxonomy" id="156889"/>
    <lineage>
        <taxon>Bacteria</taxon>
        <taxon>Pseudomonadati</taxon>
        <taxon>Pseudomonadota</taxon>
        <taxon>Magnetococcia</taxon>
        <taxon>Magnetococcales</taxon>
        <taxon>Magnetococcaceae</taxon>
        <taxon>Magnetococcus</taxon>
    </lineage>
</organism>
<dbReference type="PROSITE" id="PS00675">
    <property type="entry name" value="SIGMA54_INTERACT_1"/>
    <property type="match status" value="1"/>
</dbReference>
<reference evidence="10" key="1">
    <citation type="journal article" date="2009" name="Appl. Environ. Microbiol.">
        <title>Complete genome sequence of the chemolithoautotrophic marine magnetotactic coccus strain MC-1.</title>
        <authorList>
            <person name="Schubbe S."/>
            <person name="Williams T.J."/>
            <person name="Xie G."/>
            <person name="Kiss H.E."/>
            <person name="Brettin T.S."/>
            <person name="Martinez D."/>
            <person name="Ross C.A."/>
            <person name="Schuler D."/>
            <person name="Cox B.L."/>
            <person name="Nealson K.H."/>
            <person name="Bazylinski D.A."/>
        </authorList>
    </citation>
    <scope>NUCLEOTIDE SEQUENCE [LARGE SCALE GENOMIC DNA]</scope>
    <source>
        <strain evidence="10">ATCC BAA-1437 / JCM 17883 / MC-1</strain>
    </source>
</reference>
<dbReference type="InterPro" id="IPR001789">
    <property type="entry name" value="Sig_transdc_resp-reg_receiver"/>
</dbReference>
<dbReference type="GO" id="GO:0006355">
    <property type="term" value="P:regulation of DNA-templated transcription"/>
    <property type="evidence" value="ECO:0007669"/>
    <property type="project" value="InterPro"/>
</dbReference>
<dbReference type="PROSITE" id="PS00676">
    <property type="entry name" value="SIGMA54_INTERACT_2"/>
    <property type="match status" value="1"/>
</dbReference>
<keyword evidence="4" id="KW-0238">DNA-binding</keyword>
<feature type="domain" description="Response regulatory" evidence="8">
    <location>
        <begin position="6"/>
        <end position="119"/>
    </location>
</feature>
<dbReference type="SUPFAM" id="SSF46689">
    <property type="entry name" value="Homeodomain-like"/>
    <property type="match status" value="1"/>
</dbReference>
<dbReference type="PROSITE" id="PS50045">
    <property type="entry name" value="SIGMA54_INTERACT_4"/>
    <property type="match status" value="1"/>
</dbReference>
<dbReference type="GO" id="GO:0000160">
    <property type="term" value="P:phosphorelay signal transduction system"/>
    <property type="evidence" value="ECO:0007669"/>
    <property type="project" value="UniProtKB-KW"/>
</dbReference>
<dbReference type="InterPro" id="IPR025943">
    <property type="entry name" value="Sigma_54_int_dom_ATP-bd_2"/>
</dbReference>
<dbReference type="PROSITE" id="PS50110">
    <property type="entry name" value="RESPONSE_REGULATORY"/>
    <property type="match status" value="1"/>
</dbReference>
<keyword evidence="10" id="KW-1185">Reference proteome</keyword>
<dbReference type="Pfam" id="PF25601">
    <property type="entry name" value="AAA_lid_14"/>
    <property type="match status" value="1"/>
</dbReference>
<dbReference type="Gene3D" id="1.10.8.60">
    <property type="match status" value="1"/>
</dbReference>
<dbReference type="AlphaFoldDB" id="A0L4D4"/>
<sequence length="457" mass="50679">MKDQTEIILLGRSDSALNSLAMQLKSLQCQPVLIADVTKAKTYLRSHQAGLVMIAMEGVDEPLDLLKELTFLFRGLPLLAIATRGSVHEAKQTIDAGAADYLLLPVDNEVLSAQIKRYNNQFFDPELGRGRRLVTADPAMLKLLGQVRRVSNSNATVLIQGESGTGKELMARYVHQVSDRANGPFVAINCAALPENLLESELFGHIKGAFTGATSDRKGKFLQANGGTIFLDEISEMTLNLQAKLLRVLQEKEVDPVGGKHPIALDVRVIASTNRDLKEYAADGLFREDLYYRLNVFPVFITPLRQRPKDVVLLADLFRQRFIKELGRNDIPFDAAAMDALVRYRWPGNIRELENVVQRALLIAEDDAVSSHDLMIEVSGSAAPSPSMTRDADEMGMALDGDHIHMPVGTTVREMEEILIRRTLDEVDGNRTRAAEILGISIRTLRNKLNEYAGRIP</sequence>
<dbReference type="PANTHER" id="PTHR32071">
    <property type="entry name" value="TRANSCRIPTIONAL REGULATORY PROTEIN"/>
    <property type="match status" value="1"/>
</dbReference>
<accession>A0L4D4</accession>
<dbReference type="PRINTS" id="PR01590">
    <property type="entry name" value="HTHFIS"/>
</dbReference>
<dbReference type="RefSeq" id="WP_011711999.1">
    <property type="nucleotide sequence ID" value="NC_008576.1"/>
</dbReference>
<dbReference type="InterPro" id="IPR058031">
    <property type="entry name" value="AAA_lid_NorR"/>
</dbReference>
<dbReference type="SUPFAM" id="SSF52172">
    <property type="entry name" value="CheY-like"/>
    <property type="match status" value="1"/>
</dbReference>
<protein>
    <submittedName>
        <fullName evidence="9">Two component, sigma54 specific, transcriptional regulator, Fis family</fullName>
    </submittedName>
</protein>
<evidence type="ECO:0000256" key="2">
    <source>
        <dbReference type="ARBA" id="ARBA00022840"/>
    </source>
</evidence>
<dbReference type="Gene3D" id="3.40.50.300">
    <property type="entry name" value="P-loop containing nucleotide triphosphate hydrolases"/>
    <property type="match status" value="1"/>
</dbReference>
<dbReference type="OrthoDB" id="9762726at2"/>
<evidence type="ECO:0000256" key="5">
    <source>
        <dbReference type="ARBA" id="ARBA00023163"/>
    </source>
</evidence>
<dbReference type="InterPro" id="IPR002078">
    <property type="entry name" value="Sigma_54_int"/>
</dbReference>
<keyword evidence="5" id="KW-0804">Transcription</keyword>
<evidence type="ECO:0000259" key="8">
    <source>
        <dbReference type="PROSITE" id="PS50110"/>
    </source>
</evidence>
<dbReference type="Gene3D" id="3.40.50.2300">
    <property type="match status" value="1"/>
</dbReference>
<dbReference type="InterPro" id="IPR025662">
    <property type="entry name" value="Sigma_54_int_dom_ATP-bd_1"/>
</dbReference>
<reference evidence="9 10" key="2">
    <citation type="journal article" date="2012" name="Int. J. Syst. Evol. Microbiol.">
        <title>Magnetococcus marinus gen. nov., sp. nov., a marine, magnetotactic bacterium that represents a novel lineage (Magnetococcaceae fam. nov.; Magnetococcales ord. nov.) at the base of the Alphaproteobacteria.</title>
        <authorList>
            <person name="Bazylinski D.A."/>
            <person name="Williams T.J."/>
            <person name="Lefevre C.T."/>
            <person name="Berg R.J."/>
            <person name="Zhang C.L."/>
            <person name="Bowser S.S."/>
            <person name="Dean A.J."/>
            <person name="Beveridge T.J."/>
        </authorList>
    </citation>
    <scope>NUCLEOTIDE SEQUENCE [LARGE SCALE GENOMIC DNA]</scope>
    <source>
        <strain evidence="10">ATCC BAA-1437 / JCM 17883 / MC-1</strain>
    </source>
</reference>
<dbReference type="STRING" id="156889.Mmc1_0300"/>
<proteinExistence type="predicted"/>
<dbReference type="KEGG" id="mgm:Mmc1_0300"/>
<feature type="domain" description="Sigma-54 factor interaction" evidence="7">
    <location>
        <begin position="133"/>
        <end position="362"/>
    </location>
</feature>
<dbReference type="GO" id="GO:0043565">
    <property type="term" value="F:sequence-specific DNA binding"/>
    <property type="evidence" value="ECO:0007669"/>
    <property type="project" value="InterPro"/>
</dbReference>
<dbReference type="Pfam" id="PF02954">
    <property type="entry name" value="HTH_8"/>
    <property type="match status" value="1"/>
</dbReference>
<keyword evidence="3" id="KW-0805">Transcription regulation</keyword>
<dbReference type="HOGENOM" id="CLU_000445_0_6_5"/>
<keyword evidence="1" id="KW-0547">Nucleotide-binding</keyword>
<dbReference type="InterPro" id="IPR009057">
    <property type="entry name" value="Homeodomain-like_sf"/>
</dbReference>
<dbReference type="Gene3D" id="1.10.10.60">
    <property type="entry name" value="Homeodomain-like"/>
    <property type="match status" value="1"/>
</dbReference>
<dbReference type="GO" id="GO:0005524">
    <property type="term" value="F:ATP binding"/>
    <property type="evidence" value="ECO:0007669"/>
    <property type="project" value="UniProtKB-KW"/>
</dbReference>
<dbReference type="FunFam" id="3.40.50.300:FF:000006">
    <property type="entry name" value="DNA-binding transcriptional regulator NtrC"/>
    <property type="match status" value="1"/>
</dbReference>
<evidence type="ECO:0000313" key="9">
    <source>
        <dbReference type="EMBL" id="ABK42827.1"/>
    </source>
</evidence>
<dbReference type="InterPro" id="IPR002197">
    <property type="entry name" value="HTH_Fis"/>
</dbReference>
<evidence type="ECO:0000256" key="1">
    <source>
        <dbReference type="ARBA" id="ARBA00022741"/>
    </source>
</evidence>